<dbReference type="EMBL" id="JBHLUD010000001">
    <property type="protein sequence ID" value="MFC0540227.1"/>
    <property type="molecule type" value="Genomic_DNA"/>
</dbReference>
<evidence type="ECO:0000313" key="2">
    <source>
        <dbReference type="EMBL" id="MFC0540227.1"/>
    </source>
</evidence>
<gene>
    <name evidence="2" type="ORF">ACFFH7_01975</name>
</gene>
<evidence type="ECO:0000259" key="1">
    <source>
        <dbReference type="SMART" id="SM00530"/>
    </source>
</evidence>
<dbReference type="InterPro" id="IPR010982">
    <property type="entry name" value="Lambda_DNA-bd_dom_sf"/>
</dbReference>
<keyword evidence="3" id="KW-1185">Reference proteome</keyword>
<dbReference type="SMART" id="SM00530">
    <property type="entry name" value="HTH_XRE"/>
    <property type="match status" value="1"/>
</dbReference>
<reference evidence="2 3" key="1">
    <citation type="submission" date="2024-09" db="EMBL/GenBank/DDBJ databases">
        <authorList>
            <person name="Sun Q."/>
            <person name="Mori K."/>
        </authorList>
    </citation>
    <scope>NUCLEOTIDE SEQUENCE [LARGE SCALE GENOMIC DNA]</scope>
    <source>
        <strain evidence="2 3">TBRC 1432</strain>
    </source>
</reference>
<proteinExistence type="predicted"/>
<comment type="caution">
    <text evidence="2">The sequence shown here is derived from an EMBL/GenBank/DDBJ whole genome shotgun (WGS) entry which is preliminary data.</text>
</comment>
<feature type="domain" description="HTH cro/C1-type" evidence="1">
    <location>
        <begin position="9"/>
        <end position="81"/>
    </location>
</feature>
<sequence>MPREELARFLRDRRGGLRPADVGLPRTGRSRTPGLRREEVAGLAAMSVDYYARLEQARGPRPSPRILDALATALRLREAERRHLFRLADTVFPAQTPVSTVRPHVADMLRRLPETGAVVTDATYEIIAWNPLAEALLGDLKTEPNLARRRFLHPDLHRSTGAEEFGEIAVARLRSSAARYPDDPRLRDLLADLNASTEFRHIWATNPVRTPGHRTKTLEHARGPIKVDCDVLHLPDDDQQVVLMTADPGSVTAKLFASLV</sequence>
<name>A0ABV6MJC7_9PSEU</name>
<protein>
    <submittedName>
        <fullName evidence="2">Helix-turn-helix transcriptional regulator</fullName>
    </submittedName>
</protein>
<dbReference type="Proteomes" id="UP001589810">
    <property type="component" value="Unassembled WGS sequence"/>
</dbReference>
<dbReference type="Gene3D" id="1.10.260.40">
    <property type="entry name" value="lambda repressor-like DNA-binding domains"/>
    <property type="match status" value="1"/>
</dbReference>
<dbReference type="PANTHER" id="PTHR35010">
    <property type="entry name" value="BLL4672 PROTEIN-RELATED"/>
    <property type="match status" value="1"/>
</dbReference>
<dbReference type="InterPro" id="IPR001387">
    <property type="entry name" value="Cro/C1-type_HTH"/>
</dbReference>
<accession>A0ABV6MJC7</accession>
<dbReference type="Pfam" id="PF13560">
    <property type="entry name" value="HTH_31"/>
    <property type="match status" value="1"/>
</dbReference>
<dbReference type="Pfam" id="PF17765">
    <property type="entry name" value="MLTR_LBD"/>
    <property type="match status" value="1"/>
</dbReference>
<dbReference type="Gene3D" id="3.30.450.180">
    <property type="match status" value="1"/>
</dbReference>
<organism evidence="2 3">
    <name type="scientific">Kutzneria chonburiensis</name>
    <dbReference type="NCBI Taxonomy" id="1483604"/>
    <lineage>
        <taxon>Bacteria</taxon>
        <taxon>Bacillati</taxon>
        <taxon>Actinomycetota</taxon>
        <taxon>Actinomycetes</taxon>
        <taxon>Pseudonocardiales</taxon>
        <taxon>Pseudonocardiaceae</taxon>
        <taxon>Kutzneria</taxon>
    </lineage>
</organism>
<dbReference type="InterPro" id="IPR041413">
    <property type="entry name" value="MLTR_LBD"/>
</dbReference>
<dbReference type="RefSeq" id="WP_379793739.1">
    <property type="nucleotide sequence ID" value="NZ_JBHLUD010000001.1"/>
</dbReference>
<evidence type="ECO:0000313" key="3">
    <source>
        <dbReference type="Proteomes" id="UP001589810"/>
    </source>
</evidence>
<dbReference type="PANTHER" id="PTHR35010:SF2">
    <property type="entry name" value="BLL4672 PROTEIN"/>
    <property type="match status" value="1"/>
</dbReference>
<dbReference type="CDD" id="cd00093">
    <property type="entry name" value="HTH_XRE"/>
    <property type="match status" value="1"/>
</dbReference>